<dbReference type="RefSeq" id="WP_111356116.1">
    <property type="nucleotide sequence ID" value="NZ_NHSK01000156.1"/>
</dbReference>
<dbReference type="AlphaFoldDB" id="A0A327KRW8"/>
<evidence type="ECO:0000313" key="1">
    <source>
        <dbReference type="EMBL" id="RAI40726.1"/>
    </source>
</evidence>
<dbReference type="OrthoDB" id="528805at2"/>
<gene>
    <name evidence="1" type="ORF">CH338_05410</name>
</gene>
<evidence type="ECO:0000313" key="2">
    <source>
        <dbReference type="Proteomes" id="UP000248863"/>
    </source>
</evidence>
<keyword evidence="2" id="KW-1185">Reference proteome</keyword>
<protein>
    <submittedName>
        <fullName evidence="1">Uncharacterized protein</fullName>
    </submittedName>
</protein>
<organism evidence="1 2">
    <name type="scientific">Rhodoplanes elegans</name>
    <dbReference type="NCBI Taxonomy" id="29408"/>
    <lineage>
        <taxon>Bacteria</taxon>
        <taxon>Pseudomonadati</taxon>
        <taxon>Pseudomonadota</taxon>
        <taxon>Alphaproteobacteria</taxon>
        <taxon>Hyphomicrobiales</taxon>
        <taxon>Nitrobacteraceae</taxon>
        <taxon>Rhodoplanes</taxon>
    </lineage>
</organism>
<sequence length="183" mass="19457">MKDTKPVSAQDIAFDMEESLNAARDLVRAVMLAAGSLQVPERHAMFRLAEVIGERLEAVEDQRMQIVRLGHDGAPAAVESAPDPRATFTAMLGRLVLVDETLRARHVGPGFAYDGEAGDRVIALCSRLAGSYDENSRDDQDADQAIRDFAAAYGVDLDWLCTGTLTGLIVKAAAAKAGGAADA</sequence>
<accession>A0A327KRW8</accession>
<proteinExistence type="predicted"/>
<comment type="caution">
    <text evidence="1">The sequence shown here is derived from an EMBL/GenBank/DDBJ whole genome shotgun (WGS) entry which is preliminary data.</text>
</comment>
<reference evidence="1 2" key="1">
    <citation type="submission" date="2017-07" db="EMBL/GenBank/DDBJ databases">
        <title>Draft Genome Sequences of Select Purple Nonsulfur Bacteria.</title>
        <authorList>
            <person name="Lasarre B."/>
            <person name="Mckinlay J.B."/>
        </authorList>
    </citation>
    <scope>NUCLEOTIDE SEQUENCE [LARGE SCALE GENOMIC DNA]</scope>
    <source>
        <strain evidence="1 2">DSM 11907</strain>
    </source>
</reference>
<dbReference type="EMBL" id="NPEU01000034">
    <property type="protein sequence ID" value="RAI40726.1"/>
    <property type="molecule type" value="Genomic_DNA"/>
</dbReference>
<dbReference type="Proteomes" id="UP000248863">
    <property type="component" value="Unassembled WGS sequence"/>
</dbReference>
<name>A0A327KRW8_9BRAD</name>